<dbReference type="Proteomes" id="UP000004319">
    <property type="component" value="Unassembled WGS sequence"/>
</dbReference>
<dbReference type="AlphaFoldDB" id="F7V9K2"/>
<name>F7V9K2_9PROT</name>
<dbReference type="EMBL" id="BABS01000001">
    <property type="protein sequence ID" value="GAA07047.1"/>
    <property type="molecule type" value="Genomic_DNA"/>
</dbReference>
<gene>
    <name evidence="1" type="ORF">ATPR_0051</name>
</gene>
<comment type="caution">
    <text evidence="1">The sequence shown here is derived from an EMBL/GenBank/DDBJ whole genome shotgun (WGS) entry which is preliminary data.</text>
</comment>
<evidence type="ECO:0000313" key="1">
    <source>
        <dbReference type="EMBL" id="GAA07047.1"/>
    </source>
</evidence>
<proteinExistence type="predicted"/>
<evidence type="ECO:0000313" key="2">
    <source>
        <dbReference type="Proteomes" id="UP000004319"/>
    </source>
</evidence>
<protein>
    <submittedName>
        <fullName evidence="1">Uncharacterized protein</fullName>
    </submittedName>
</protein>
<organism evidence="1 2">
    <name type="scientific">Acetobacter tropicalis NBRC 101654</name>
    <dbReference type="NCBI Taxonomy" id="749388"/>
    <lineage>
        <taxon>Bacteria</taxon>
        <taxon>Pseudomonadati</taxon>
        <taxon>Pseudomonadota</taxon>
        <taxon>Alphaproteobacteria</taxon>
        <taxon>Acetobacterales</taxon>
        <taxon>Acetobacteraceae</taxon>
        <taxon>Acetobacter</taxon>
    </lineage>
</organism>
<accession>F7V9K2</accession>
<sequence length="41" mass="4689">MEPAASVLWSAFLAFLKNLECCAYFFFLASGAYPCRFMDKK</sequence>
<reference evidence="1 2" key="1">
    <citation type="journal article" date="2011" name="Biochem. Biophys. Res. Commun.">
        <title>Increased number of Arginine-based salt bridges contributes to the thermotolerance of thermotolerant acetic acid bacteria, Acetobacter tropicalis SKU1100.</title>
        <authorList>
            <person name="Matsutani M."/>
            <person name="Hirakawa H."/>
            <person name="Nishikura M."/>
            <person name="Soemphol W."/>
            <person name="Ali I.A.I."/>
            <person name="Yakushi T."/>
            <person name="Matsushita K."/>
        </authorList>
    </citation>
    <scope>NUCLEOTIDE SEQUENCE [LARGE SCALE GENOMIC DNA]</scope>
    <source>
        <strain evidence="1 2">NBRC 101654</strain>
    </source>
</reference>